<evidence type="ECO:0000256" key="1">
    <source>
        <dbReference type="ARBA" id="ARBA00004651"/>
    </source>
</evidence>
<evidence type="ECO:0000259" key="11">
    <source>
        <dbReference type="PROSITE" id="PS50929"/>
    </source>
</evidence>
<evidence type="ECO:0000259" key="10">
    <source>
        <dbReference type="PROSITE" id="PS50893"/>
    </source>
</evidence>
<protein>
    <submittedName>
        <fullName evidence="12">ABC transporter ATP-binding protein</fullName>
    </submittedName>
</protein>
<keyword evidence="4 9" id="KW-0812">Transmembrane</keyword>
<feature type="transmembrane region" description="Helical" evidence="9">
    <location>
        <begin position="249"/>
        <end position="269"/>
    </location>
</feature>
<keyword evidence="13" id="KW-1185">Reference proteome</keyword>
<dbReference type="Gene3D" id="1.20.1560.10">
    <property type="entry name" value="ABC transporter type 1, transmembrane domain"/>
    <property type="match status" value="1"/>
</dbReference>
<dbReference type="PROSITE" id="PS50929">
    <property type="entry name" value="ABC_TM1F"/>
    <property type="match status" value="1"/>
</dbReference>
<feature type="transmembrane region" description="Helical" evidence="9">
    <location>
        <begin position="68"/>
        <end position="85"/>
    </location>
</feature>
<comment type="subcellular location">
    <subcellularLocation>
        <location evidence="1">Cell membrane</location>
        <topology evidence="1">Multi-pass membrane protein</topology>
    </subcellularLocation>
</comment>
<evidence type="ECO:0000313" key="13">
    <source>
        <dbReference type="Proteomes" id="UP000252249"/>
    </source>
</evidence>
<keyword evidence="8 9" id="KW-0472">Membrane</keyword>
<dbReference type="InterPro" id="IPR027417">
    <property type="entry name" value="P-loop_NTPase"/>
</dbReference>
<feature type="domain" description="ABC transmembrane type-1" evidence="11">
    <location>
        <begin position="19"/>
        <end position="311"/>
    </location>
</feature>
<dbReference type="PROSITE" id="PS50893">
    <property type="entry name" value="ABC_TRANSPORTER_2"/>
    <property type="match status" value="1"/>
</dbReference>
<dbReference type="PANTHER" id="PTHR43394:SF1">
    <property type="entry name" value="ATP-BINDING CASSETTE SUB-FAMILY B MEMBER 10, MITOCHONDRIAL"/>
    <property type="match status" value="1"/>
</dbReference>
<evidence type="ECO:0000256" key="6">
    <source>
        <dbReference type="ARBA" id="ARBA00022840"/>
    </source>
</evidence>
<feature type="transmembrane region" description="Helical" evidence="9">
    <location>
        <begin position="18"/>
        <end position="39"/>
    </location>
</feature>
<dbReference type="EMBL" id="QPIG01000003">
    <property type="protein sequence ID" value="RCU57269.1"/>
    <property type="molecule type" value="Genomic_DNA"/>
</dbReference>
<name>A0A368P654_9FLAO</name>
<dbReference type="GO" id="GO:0005524">
    <property type="term" value="F:ATP binding"/>
    <property type="evidence" value="ECO:0007669"/>
    <property type="project" value="UniProtKB-KW"/>
</dbReference>
<evidence type="ECO:0000256" key="3">
    <source>
        <dbReference type="ARBA" id="ARBA00022475"/>
    </source>
</evidence>
<keyword evidence="6 12" id="KW-0067">ATP-binding</keyword>
<evidence type="ECO:0000256" key="9">
    <source>
        <dbReference type="SAM" id="Phobius"/>
    </source>
</evidence>
<dbReference type="Pfam" id="PF00664">
    <property type="entry name" value="ABC_membrane"/>
    <property type="match status" value="1"/>
</dbReference>
<feature type="transmembrane region" description="Helical" evidence="9">
    <location>
        <begin position="167"/>
        <end position="185"/>
    </location>
</feature>
<dbReference type="SUPFAM" id="SSF52540">
    <property type="entry name" value="P-loop containing nucleoside triphosphate hydrolases"/>
    <property type="match status" value="1"/>
</dbReference>
<proteinExistence type="predicted"/>
<dbReference type="GO" id="GO:0015421">
    <property type="term" value="F:ABC-type oligopeptide transporter activity"/>
    <property type="evidence" value="ECO:0007669"/>
    <property type="project" value="TreeGrafter"/>
</dbReference>
<dbReference type="SUPFAM" id="SSF90123">
    <property type="entry name" value="ABC transporter transmembrane region"/>
    <property type="match status" value="1"/>
</dbReference>
<dbReference type="PANTHER" id="PTHR43394">
    <property type="entry name" value="ATP-DEPENDENT PERMEASE MDL1, MITOCHONDRIAL"/>
    <property type="match status" value="1"/>
</dbReference>
<keyword evidence="5" id="KW-0547">Nucleotide-binding</keyword>
<reference evidence="12 13" key="1">
    <citation type="submission" date="2018-07" db="EMBL/GenBank/DDBJ databases">
        <title>Oceanihabitans testaceum sp. nov., isolated from marine sediment.</title>
        <authorList>
            <person name="Li C.-M."/>
        </authorList>
    </citation>
    <scope>NUCLEOTIDE SEQUENCE [LARGE SCALE GENOMIC DNA]</scope>
    <source>
        <strain evidence="12 13">S9-10</strain>
    </source>
</reference>
<dbReference type="Pfam" id="PF00005">
    <property type="entry name" value="ABC_tran"/>
    <property type="match status" value="1"/>
</dbReference>
<dbReference type="InterPro" id="IPR036640">
    <property type="entry name" value="ABC1_TM_sf"/>
</dbReference>
<dbReference type="Gene3D" id="3.40.50.300">
    <property type="entry name" value="P-loop containing nucleotide triphosphate hydrolases"/>
    <property type="match status" value="1"/>
</dbReference>
<accession>A0A368P654</accession>
<dbReference type="GO" id="GO:0016887">
    <property type="term" value="F:ATP hydrolysis activity"/>
    <property type="evidence" value="ECO:0007669"/>
    <property type="project" value="InterPro"/>
</dbReference>
<keyword evidence="7 9" id="KW-1133">Transmembrane helix</keyword>
<feature type="transmembrane region" description="Helical" evidence="9">
    <location>
        <begin position="142"/>
        <end position="161"/>
    </location>
</feature>
<organism evidence="12 13">
    <name type="scientific">Oceanihabitans sediminis</name>
    <dbReference type="NCBI Taxonomy" id="1812012"/>
    <lineage>
        <taxon>Bacteria</taxon>
        <taxon>Pseudomonadati</taxon>
        <taxon>Bacteroidota</taxon>
        <taxon>Flavobacteriia</taxon>
        <taxon>Flavobacteriales</taxon>
        <taxon>Flavobacteriaceae</taxon>
        <taxon>Oceanihabitans</taxon>
    </lineage>
</organism>
<feature type="transmembrane region" description="Helical" evidence="9">
    <location>
        <begin position="289"/>
        <end position="309"/>
    </location>
</feature>
<evidence type="ECO:0000256" key="7">
    <source>
        <dbReference type="ARBA" id="ARBA00022989"/>
    </source>
</evidence>
<dbReference type="PROSITE" id="PS00211">
    <property type="entry name" value="ABC_TRANSPORTER_1"/>
    <property type="match status" value="1"/>
</dbReference>
<sequence length="584" mass="66211">MKELQHLNKYFLKYKYKLILGILITIASKIFLLFTPRLIRQSINVVDEYRKGNLTNLPEVKAELLENILYIIGAALITGILTFFMRQTIINVSRYIEYDLKNEIYKQYQKLSLNFYKKNRTGDLMNRISEDVGNVRMYAGPAIMYSINTFTLFIIVIISMYNQSPKLTLYTLIPLPILSIIIFRVSKEIHKRSTIVQEYLSKLSTYTQETFSGISIIKAYGMEPQTRENFNDLSTTSKEKQISLVRVQALFFPTMVLLIGLSNLIVIYIGGMQYIDGEIENLGTIAEFIIYVNMLTWPVATVGWVTSIIQQAEASQKRINHFLKIEPEIQNNVEEPTEIKGEITFKNVSFTYDDTNIEALKDISFNLKPGETLAIIGKTGSGKSTILDLIGRLYDIDKGELLIDNKPIDQVNLVSLRNSIGYVPQEAFLFSDTINNNIKFGKENASNEEAIQAAKHAQVHENIIGFNKGYGTTLGERGITLSGGQKQRISIARAILKDPQILLFDDCLSAVDTETEEKILNSLNKLTKGKTTIIVSHRVSSAKNADKIIVLDDGRVLQEGTHDILIQEPGYYKDLYLKQLSEKS</sequence>
<evidence type="ECO:0000256" key="2">
    <source>
        <dbReference type="ARBA" id="ARBA00022448"/>
    </source>
</evidence>
<dbReference type="GO" id="GO:0005886">
    <property type="term" value="C:plasma membrane"/>
    <property type="evidence" value="ECO:0007669"/>
    <property type="project" value="UniProtKB-SubCell"/>
</dbReference>
<dbReference type="InterPro" id="IPR011527">
    <property type="entry name" value="ABC1_TM_dom"/>
</dbReference>
<dbReference type="InterPro" id="IPR017871">
    <property type="entry name" value="ABC_transporter-like_CS"/>
</dbReference>
<keyword evidence="2" id="KW-0813">Transport</keyword>
<comment type="caution">
    <text evidence="12">The sequence shown here is derived from an EMBL/GenBank/DDBJ whole genome shotgun (WGS) entry which is preliminary data.</text>
</comment>
<dbReference type="FunFam" id="3.40.50.300:FF:000221">
    <property type="entry name" value="Multidrug ABC transporter ATP-binding protein"/>
    <property type="match status" value="1"/>
</dbReference>
<dbReference type="Proteomes" id="UP000252249">
    <property type="component" value="Unassembled WGS sequence"/>
</dbReference>
<gene>
    <name evidence="12" type="ORF">DU428_10035</name>
</gene>
<dbReference type="CDD" id="cd18541">
    <property type="entry name" value="ABC_6TM_TmrB_like"/>
    <property type="match status" value="1"/>
</dbReference>
<dbReference type="AlphaFoldDB" id="A0A368P654"/>
<feature type="domain" description="ABC transporter" evidence="10">
    <location>
        <begin position="343"/>
        <end position="578"/>
    </location>
</feature>
<evidence type="ECO:0000313" key="12">
    <source>
        <dbReference type="EMBL" id="RCU57269.1"/>
    </source>
</evidence>
<dbReference type="RefSeq" id="WP_113966480.1">
    <property type="nucleotide sequence ID" value="NZ_QNRP01000005.1"/>
</dbReference>
<evidence type="ECO:0000256" key="8">
    <source>
        <dbReference type="ARBA" id="ARBA00023136"/>
    </source>
</evidence>
<dbReference type="InterPro" id="IPR039421">
    <property type="entry name" value="Type_1_exporter"/>
</dbReference>
<evidence type="ECO:0000256" key="4">
    <source>
        <dbReference type="ARBA" id="ARBA00022692"/>
    </source>
</evidence>
<dbReference type="InterPro" id="IPR003439">
    <property type="entry name" value="ABC_transporter-like_ATP-bd"/>
</dbReference>
<dbReference type="OrthoDB" id="9780296at2"/>
<dbReference type="SMART" id="SM00382">
    <property type="entry name" value="AAA"/>
    <property type="match status" value="1"/>
</dbReference>
<keyword evidence="3" id="KW-1003">Cell membrane</keyword>
<dbReference type="InterPro" id="IPR003593">
    <property type="entry name" value="AAA+_ATPase"/>
</dbReference>
<evidence type="ECO:0000256" key="5">
    <source>
        <dbReference type="ARBA" id="ARBA00022741"/>
    </source>
</evidence>